<accession>A0A0G4H7X2</accession>
<dbReference type="Proteomes" id="UP000041254">
    <property type="component" value="Unassembled WGS sequence"/>
</dbReference>
<dbReference type="InParanoid" id="A0A0G4H7X2"/>
<sequence length="156" mass="16680">MHMEWRLKEQISFLCMEKLPEDAETLPPFLKGERKEGGGTECAAALMGPTQPISSATLPDITHHVGAPKVGAYVLSDILEGKPTAKGSPYPSTSSISTDAPHMPTGDIDDIEVPFSKAKTSSWLSIVSIQKLIMSVIGSCKIGPGPAKIDEHEIIL</sequence>
<evidence type="ECO:0000313" key="2">
    <source>
        <dbReference type="EMBL" id="CEM39859.1"/>
    </source>
</evidence>
<dbReference type="PhylomeDB" id="A0A0G4H7X2"/>
<proteinExistence type="predicted"/>
<organism evidence="2 3">
    <name type="scientific">Vitrella brassicaformis (strain CCMP3155)</name>
    <dbReference type="NCBI Taxonomy" id="1169540"/>
    <lineage>
        <taxon>Eukaryota</taxon>
        <taxon>Sar</taxon>
        <taxon>Alveolata</taxon>
        <taxon>Colpodellida</taxon>
        <taxon>Vitrellaceae</taxon>
        <taxon>Vitrella</taxon>
    </lineage>
</organism>
<keyword evidence="3" id="KW-1185">Reference proteome</keyword>
<feature type="region of interest" description="Disordered" evidence="1">
    <location>
        <begin position="82"/>
        <end position="101"/>
    </location>
</feature>
<dbReference type="VEuPathDB" id="CryptoDB:Vbra_19817"/>
<gene>
    <name evidence="2" type="ORF">Vbra_19817</name>
</gene>
<name>A0A0G4H7X2_VITBC</name>
<reference evidence="2 3" key="1">
    <citation type="submission" date="2014-11" db="EMBL/GenBank/DDBJ databases">
        <authorList>
            <person name="Zhu J."/>
            <person name="Qi W."/>
            <person name="Song R."/>
        </authorList>
    </citation>
    <scope>NUCLEOTIDE SEQUENCE [LARGE SCALE GENOMIC DNA]</scope>
</reference>
<protein>
    <submittedName>
        <fullName evidence="2">Uncharacterized protein</fullName>
    </submittedName>
</protein>
<dbReference type="AlphaFoldDB" id="A0A0G4H7X2"/>
<dbReference type="EMBL" id="CDMY01001052">
    <property type="protein sequence ID" value="CEM39859.1"/>
    <property type="molecule type" value="Genomic_DNA"/>
</dbReference>
<evidence type="ECO:0000256" key="1">
    <source>
        <dbReference type="SAM" id="MobiDB-lite"/>
    </source>
</evidence>
<evidence type="ECO:0000313" key="3">
    <source>
        <dbReference type="Proteomes" id="UP000041254"/>
    </source>
</evidence>